<keyword evidence="1" id="KW-0614">Plasmid</keyword>
<accession>A0A1L7NNL2</accession>
<protein>
    <submittedName>
        <fullName evidence="1">Uncharacterized protein</fullName>
    </submittedName>
</protein>
<organism evidence="1 2">
    <name type="scientific">Pseudomonas putida</name>
    <name type="common">Arthrobacter siderocapsulatus</name>
    <dbReference type="NCBI Taxonomy" id="303"/>
    <lineage>
        <taxon>Bacteria</taxon>
        <taxon>Pseudomonadati</taxon>
        <taxon>Pseudomonadota</taxon>
        <taxon>Gammaproteobacteria</taxon>
        <taxon>Pseudomonadales</taxon>
        <taxon>Pseudomonadaceae</taxon>
        <taxon>Pseudomonas</taxon>
    </lineage>
</organism>
<evidence type="ECO:0000313" key="2">
    <source>
        <dbReference type="Proteomes" id="UP000218731"/>
    </source>
</evidence>
<gene>
    <name evidence="1" type="ORF">KF715C_pA5540</name>
</gene>
<dbReference type="AlphaFoldDB" id="A0A1L7NNL2"/>
<geneLocation type="plasmid" evidence="2">
    <name>pkf715a dna</name>
</geneLocation>
<reference evidence="1 2" key="1">
    <citation type="submission" date="2015-11" db="EMBL/GenBank/DDBJ databases">
        <title>Complete genome sequencing of a biphenyl-degrading bacterium, Pseudomonas putida KF715 (=NBRC110667).</title>
        <authorList>
            <person name="Suenaga H."/>
            <person name="Fujihara N."/>
            <person name="Watanabe T."/>
            <person name="Hirose J."/>
            <person name="Kimura N."/>
            <person name="Yamazoe A."/>
            <person name="Hosoyama A."/>
            <person name="Shimodaira J."/>
            <person name="Furukawa K."/>
        </authorList>
    </citation>
    <scope>NUCLEOTIDE SEQUENCE [LARGE SCALE GENOMIC DNA]</scope>
    <source>
        <strain evidence="1 2">KF715</strain>
        <plasmid evidence="2">Plasmid pkf715a dna</plasmid>
    </source>
</reference>
<dbReference type="EMBL" id="AP015030">
    <property type="protein sequence ID" value="BAW27059.1"/>
    <property type="molecule type" value="Genomic_DNA"/>
</dbReference>
<sequence>MIAVIATREAKSAFHYTLLLNQSGYQTLAVRETAPLLSCIQHPMSCLLLLEDGFMENTSAHALINLIRSIPGPKSSIPILRVWKGPILANGSESGALATISAPVTGAAMESALRSLGLSRAG</sequence>
<name>A0A1L7NNL2_PSEPU</name>
<evidence type="ECO:0000313" key="1">
    <source>
        <dbReference type="EMBL" id="BAW27059.1"/>
    </source>
</evidence>
<proteinExistence type="predicted"/>
<dbReference type="Proteomes" id="UP000218731">
    <property type="component" value="Plasmid pKF715A"/>
</dbReference>